<dbReference type="EMBL" id="JAIWYP010000003">
    <property type="protein sequence ID" value="KAH3852078.1"/>
    <property type="molecule type" value="Genomic_DNA"/>
</dbReference>
<dbReference type="Proteomes" id="UP000828390">
    <property type="component" value="Unassembled WGS sequence"/>
</dbReference>
<keyword evidence="2" id="KW-1185">Reference proteome</keyword>
<comment type="caution">
    <text evidence="1">The sequence shown here is derived from an EMBL/GenBank/DDBJ whole genome shotgun (WGS) entry which is preliminary data.</text>
</comment>
<accession>A0A9D4L6D4</accession>
<protein>
    <submittedName>
        <fullName evidence="1">Uncharacterized protein</fullName>
    </submittedName>
</protein>
<evidence type="ECO:0000313" key="2">
    <source>
        <dbReference type="Proteomes" id="UP000828390"/>
    </source>
</evidence>
<gene>
    <name evidence="1" type="ORF">DPMN_094574</name>
</gene>
<dbReference type="AlphaFoldDB" id="A0A9D4L6D4"/>
<evidence type="ECO:0000313" key="1">
    <source>
        <dbReference type="EMBL" id="KAH3852078.1"/>
    </source>
</evidence>
<reference evidence="1" key="1">
    <citation type="journal article" date="2019" name="bioRxiv">
        <title>The Genome of the Zebra Mussel, Dreissena polymorpha: A Resource for Invasive Species Research.</title>
        <authorList>
            <person name="McCartney M.A."/>
            <person name="Auch B."/>
            <person name="Kono T."/>
            <person name="Mallez S."/>
            <person name="Zhang Y."/>
            <person name="Obille A."/>
            <person name="Becker A."/>
            <person name="Abrahante J.E."/>
            <person name="Garbe J."/>
            <person name="Badalamenti J.P."/>
            <person name="Herman A."/>
            <person name="Mangelson H."/>
            <person name="Liachko I."/>
            <person name="Sullivan S."/>
            <person name="Sone E.D."/>
            <person name="Koren S."/>
            <person name="Silverstein K.A.T."/>
            <person name="Beckman K.B."/>
            <person name="Gohl D.M."/>
        </authorList>
    </citation>
    <scope>NUCLEOTIDE SEQUENCE</scope>
    <source>
        <strain evidence="1">Duluth1</strain>
        <tissue evidence="1">Whole animal</tissue>
    </source>
</reference>
<name>A0A9D4L6D4_DREPO</name>
<organism evidence="1 2">
    <name type="scientific">Dreissena polymorpha</name>
    <name type="common">Zebra mussel</name>
    <name type="synonym">Mytilus polymorpha</name>
    <dbReference type="NCBI Taxonomy" id="45954"/>
    <lineage>
        <taxon>Eukaryota</taxon>
        <taxon>Metazoa</taxon>
        <taxon>Spiralia</taxon>
        <taxon>Lophotrochozoa</taxon>
        <taxon>Mollusca</taxon>
        <taxon>Bivalvia</taxon>
        <taxon>Autobranchia</taxon>
        <taxon>Heteroconchia</taxon>
        <taxon>Euheterodonta</taxon>
        <taxon>Imparidentia</taxon>
        <taxon>Neoheterodontei</taxon>
        <taxon>Myida</taxon>
        <taxon>Dreissenoidea</taxon>
        <taxon>Dreissenidae</taxon>
        <taxon>Dreissena</taxon>
    </lineage>
</organism>
<reference evidence="1" key="2">
    <citation type="submission" date="2020-11" db="EMBL/GenBank/DDBJ databases">
        <authorList>
            <person name="McCartney M.A."/>
            <person name="Auch B."/>
            <person name="Kono T."/>
            <person name="Mallez S."/>
            <person name="Becker A."/>
            <person name="Gohl D.M."/>
            <person name="Silverstein K.A.T."/>
            <person name="Koren S."/>
            <person name="Bechman K.B."/>
            <person name="Herman A."/>
            <person name="Abrahante J.E."/>
            <person name="Garbe J."/>
        </authorList>
    </citation>
    <scope>NUCLEOTIDE SEQUENCE</scope>
    <source>
        <strain evidence="1">Duluth1</strain>
        <tissue evidence="1">Whole animal</tissue>
    </source>
</reference>
<sequence>MRERINATLDKLEKAILKEMDELKASWDASLKFDVDTCSRLRTELTRLSIAMQEVGKKDKELAFIAHQKNKEMIKQVDIYLNNIQHKQKFL</sequence>
<proteinExistence type="predicted"/>